<feature type="region of interest" description="Disordered" evidence="1">
    <location>
        <begin position="1"/>
        <end position="38"/>
    </location>
</feature>
<accession>A0A1H5MEQ9</accession>
<name>A0A1H5MEQ9_9PSED</name>
<sequence>MSSQPCKKLPAEFESPFHDGRRQSLDRRVTLVTEGTQD</sequence>
<protein>
    <submittedName>
        <fullName evidence="2">Uncharacterized protein</fullName>
    </submittedName>
</protein>
<gene>
    <name evidence="2" type="ORF">SAMN04490194_4702</name>
</gene>
<feature type="compositionally biased region" description="Basic and acidic residues" evidence="1">
    <location>
        <begin position="9"/>
        <end position="29"/>
    </location>
</feature>
<dbReference type="AlphaFoldDB" id="A0A1H5MEQ9"/>
<dbReference type="Proteomes" id="UP000198985">
    <property type="component" value="Unassembled WGS sequence"/>
</dbReference>
<reference evidence="2 3" key="1">
    <citation type="submission" date="2016-10" db="EMBL/GenBank/DDBJ databases">
        <authorList>
            <person name="de Groot N.N."/>
        </authorList>
    </citation>
    <scope>NUCLEOTIDE SEQUENCE [LARGE SCALE GENOMIC DNA]</scope>
    <source>
        <strain evidence="2 3">BS3662</strain>
    </source>
</reference>
<proteinExistence type="predicted"/>
<dbReference type="EMBL" id="FNTY01000002">
    <property type="protein sequence ID" value="SEE87796.1"/>
    <property type="molecule type" value="Genomic_DNA"/>
</dbReference>
<organism evidence="2 3">
    <name type="scientific">Pseudomonas migulae</name>
    <dbReference type="NCBI Taxonomy" id="78543"/>
    <lineage>
        <taxon>Bacteria</taxon>
        <taxon>Pseudomonadati</taxon>
        <taxon>Pseudomonadota</taxon>
        <taxon>Gammaproteobacteria</taxon>
        <taxon>Pseudomonadales</taxon>
        <taxon>Pseudomonadaceae</taxon>
        <taxon>Pseudomonas</taxon>
    </lineage>
</organism>
<evidence type="ECO:0000313" key="2">
    <source>
        <dbReference type="EMBL" id="SEE87796.1"/>
    </source>
</evidence>
<evidence type="ECO:0000313" key="3">
    <source>
        <dbReference type="Proteomes" id="UP000198985"/>
    </source>
</evidence>
<evidence type="ECO:0000256" key="1">
    <source>
        <dbReference type="SAM" id="MobiDB-lite"/>
    </source>
</evidence>